<sequence length="199" mass="22229">AVGSTMRQSCVTVKNDAGVERQLKNLLLLAETKRRKWRELHAPANGEADAPSPRTEENETVKRTNKRECEVKSKSGEGGKESSPLVDAVSRRMRQTRLRAWCRKRGGHSPAVRTPQVALLRRSRVLWICVSTRQEEVSFLFEERHSIFSRMGGTLKSRIHGNAGGVYTPEPGRGRGAEGASLKRLSVLESKVKRSSILE</sequence>
<feature type="region of interest" description="Disordered" evidence="1">
    <location>
        <begin position="39"/>
        <end position="87"/>
    </location>
</feature>
<evidence type="ECO:0000313" key="3">
    <source>
        <dbReference type="Proteomes" id="UP000074247"/>
    </source>
</evidence>
<gene>
    <name evidence="2" type="ORF">TGARI_248190C</name>
</gene>
<accession>A0A139YAB5</accession>
<dbReference type="Proteomes" id="UP000074247">
    <property type="component" value="Unassembled WGS sequence"/>
</dbReference>
<name>A0A139YAB5_TOXGO</name>
<evidence type="ECO:0000313" key="2">
    <source>
        <dbReference type="EMBL" id="KYF49657.1"/>
    </source>
</evidence>
<dbReference type="AlphaFoldDB" id="A0A139YAB5"/>
<feature type="compositionally biased region" description="Basic and acidic residues" evidence="1">
    <location>
        <begin position="54"/>
        <end position="80"/>
    </location>
</feature>
<organism evidence="2 3">
    <name type="scientific">Toxoplasma gondii ARI</name>
    <dbReference type="NCBI Taxonomy" id="1074872"/>
    <lineage>
        <taxon>Eukaryota</taxon>
        <taxon>Sar</taxon>
        <taxon>Alveolata</taxon>
        <taxon>Apicomplexa</taxon>
        <taxon>Conoidasida</taxon>
        <taxon>Coccidia</taxon>
        <taxon>Eucoccidiorida</taxon>
        <taxon>Eimeriorina</taxon>
        <taxon>Sarcocystidae</taxon>
        <taxon>Toxoplasma</taxon>
    </lineage>
</organism>
<reference evidence="2 3" key="1">
    <citation type="journal article" date="2016" name="Nat. Commun.">
        <title>Local admixture of amplified and diversified secreted pathogenesis determinants shapes mosaic Toxoplasma gondii genomes.</title>
        <authorList>
            <person name="Lorenzi H."/>
            <person name="Khan A."/>
            <person name="Behnke M.S."/>
            <person name="Namasivayam S."/>
            <person name="Swapna L.S."/>
            <person name="Hadjithomas M."/>
            <person name="Karamycheva S."/>
            <person name="Pinney D."/>
            <person name="Brunk B.P."/>
            <person name="Ajioka J.W."/>
            <person name="Ajzenberg D."/>
            <person name="Boothroyd J.C."/>
            <person name="Boyle J.P."/>
            <person name="Darde M.L."/>
            <person name="Diaz-Miranda M.A."/>
            <person name="Dubey J.P."/>
            <person name="Fritz H.M."/>
            <person name="Gennari S.M."/>
            <person name="Gregory B.D."/>
            <person name="Kim K."/>
            <person name="Saeij J.P."/>
            <person name="Su C."/>
            <person name="White M.W."/>
            <person name="Zhu X.Q."/>
            <person name="Howe D.K."/>
            <person name="Rosenthal B.M."/>
            <person name="Grigg M.E."/>
            <person name="Parkinson J."/>
            <person name="Liu L."/>
            <person name="Kissinger J.C."/>
            <person name="Roos D.S."/>
            <person name="Sibley L.D."/>
        </authorList>
    </citation>
    <scope>NUCLEOTIDE SEQUENCE [LARGE SCALE GENOMIC DNA]</scope>
    <source>
        <strain evidence="2 3">ARI</strain>
    </source>
</reference>
<protein>
    <submittedName>
        <fullName evidence="2">Uncharacterized protein</fullName>
    </submittedName>
</protein>
<comment type="caution">
    <text evidence="2">The sequence shown here is derived from an EMBL/GenBank/DDBJ whole genome shotgun (WGS) entry which is preliminary data.</text>
</comment>
<dbReference type="EMBL" id="AGQS02003381">
    <property type="protein sequence ID" value="KYF49657.1"/>
    <property type="molecule type" value="Genomic_DNA"/>
</dbReference>
<dbReference type="VEuPathDB" id="ToxoDB:TGARI_248190C"/>
<proteinExistence type="predicted"/>
<feature type="non-terminal residue" evidence="2">
    <location>
        <position position="1"/>
    </location>
</feature>
<evidence type="ECO:0000256" key="1">
    <source>
        <dbReference type="SAM" id="MobiDB-lite"/>
    </source>
</evidence>